<dbReference type="Pfam" id="PF13193">
    <property type="entry name" value="AMP-binding_C"/>
    <property type="match status" value="1"/>
</dbReference>
<dbReference type="EMBL" id="JAXCGZ010007620">
    <property type="protein sequence ID" value="KAK7078939.1"/>
    <property type="molecule type" value="Genomic_DNA"/>
</dbReference>
<evidence type="ECO:0000313" key="5">
    <source>
        <dbReference type="Proteomes" id="UP001381693"/>
    </source>
</evidence>
<evidence type="ECO:0000313" key="4">
    <source>
        <dbReference type="EMBL" id="KAK7078939.1"/>
    </source>
</evidence>
<comment type="similarity">
    <text evidence="1">Belongs to the ATP-dependent AMP-binding enzyme family.</text>
</comment>
<dbReference type="Proteomes" id="UP001381693">
    <property type="component" value="Unassembled WGS sequence"/>
</dbReference>
<keyword evidence="2" id="KW-0436">Ligase</keyword>
<dbReference type="GO" id="GO:0031956">
    <property type="term" value="F:medium-chain fatty acid-CoA ligase activity"/>
    <property type="evidence" value="ECO:0007669"/>
    <property type="project" value="TreeGrafter"/>
</dbReference>
<dbReference type="GO" id="GO:0006631">
    <property type="term" value="P:fatty acid metabolic process"/>
    <property type="evidence" value="ECO:0007669"/>
    <property type="project" value="TreeGrafter"/>
</dbReference>
<organism evidence="4 5">
    <name type="scientific">Halocaridina rubra</name>
    <name type="common">Hawaiian red shrimp</name>
    <dbReference type="NCBI Taxonomy" id="373956"/>
    <lineage>
        <taxon>Eukaryota</taxon>
        <taxon>Metazoa</taxon>
        <taxon>Ecdysozoa</taxon>
        <taxon>Arthropoda</taxon>
        <taxon>Crustacea</taxon>
        <taxon>Multicrustacea</taxon>
        <taxon>Malacostraca</taxon>
        <taxon>Eumalacostraca</taxon>
        <taxon>Eucarida</taxon>
        <taxon>Decapoda</taxon>
        <taxon>Pleocyemata</taxon>
        <taxon>Caridea</taxon>
        <taxon>Atyoidea</taxon>
        <taxon>Atyidae</taxon>
        <taxon>Halocaridina</taxon>
    </lineage>
</organism>
<dbReference type="Gene3D" id="3.30.300.30">
    <property type="match status" value="1"/>
</dbReference>
<reference evidence="4 5" key="1">
    <citation type="submission" date="2023-11" db="EMBL/GenBank/DDBJ databases">
        <title>Halocaridina rubra genome assembly.</title>
        <authorList>
            <person name="Smith C."/>
        </authorList>
    </citation>
    <scope>NUCLEOTIDE SEQUENCE [LARGE SCALE GENOMIC DNA]</scope>
    <source>
        <strain evidence="4">EP-1</strain>
        <tissue evidence="4">Whole</tissue>
    </source>
</reference>
<keyword evidence="5" id="KW-1185">Reference proteome</keyword>
<sequence length="141" mass="16387">MVSMTETKELIFYSTSDLAVIQPDGYGQIVGRIKDMIIRGGENIFPAEIENFLMRHPDILEAQVFGVPDPRRGEDVAAWIRKRDDKTVSEEDLKQWCQGKMARFKIPRYILFKDEFPRTISGKIQKYKMRDTTIKELGLET</sequence>
<evidence type="ECO:0000256" key="1">
    <source>
        <dbReference type="ARBA" id="ARBA00006432"/>
    </source>
</evidence>
<evidence type="ECO:0000256" key="2">
    <source>
        <dbReference type="ARBA" id="ARBA00022598"/>
    </source>
</evidence>
<gene>
    <name evidence="4" type="ORF">SK128_008808</name>
</gene>
<dbReference type="InterPro" id="IPR045851">
    <property type="entry name" value="AMP-bd_C_sf"/>
</dbReference>
<dbReference type="InterPro" id="IPR025110">
    <property type="entry name" value="AMP-bd_C"/>
</dbReference>
<dbReference type="PANTHER" id="PTHR43201">
    <property type="entry name" value="ACYL-COA SYNTHETASE"/>
    <property type="match status" value="1"/>
</dbReference>
<dbReference type="FunFam" id="3.30.300.30:FF:000008">
    <property type="entry name" value="2,3-dihydroxybenzoate-AMP ligase"/>
    <property type="match status" value="1"/>
</dbReference>
<comment type="caution">
    <text evidence="4">The sequence shown here is derived from an EMBL/GenBank/DDBJ whole genome shotgun (WGS) entry which is preliminary data.</text>
</comment>
<proteinExistence type="inferred from homology"/>
<accession>A0AAN9A9B3</accession>
<evidence type="ECO:0000259" key="3">
    <source>
        <dbReference type="Pfam" id="PF13193"/>
    </source>
</evidence>
<dbReference type="AlphaFoldDB" id="A0AAN9A9B3"/>
<dbReference type="PANTHER" id="PTHR43201:SF5">
    <property type="entry name" value="MEDIUM-CHAIN ACYL-COA LIGASE ACSF2, MITOCHONDRIAL"/>
    <property type="match status" value="1"/>
</dbReference>
<name>A0AAN9A9B3_HALRR</name>
<feature type="domain" description="AMP-binding enzyme C-terminal" evidence="3">
    <location>
        <begin position="48"/>
        <end position="123"/>
    </location>
</feature>
<dbReference type="SUPFAM" id="SSF56801">
    <property type="entry name" value="Acetyl-CoA synthetase-like"/>
    <property type="match status" value="1"/>
</dbReference>
<protein>
    <recommendedName>
        <fullName evidence="3">AMP-binding enzyme C-terminal domain-containing protein</fullName>
    </recommendedName>
</protein>